<accession>A0A922I7C1</accession>
<keyword evidence="2" id="KW-1185">Reference proteome</keyword>
<reference evidence="1" key="2">
    <citation type="journal article" date="2022" name="Res Sq">
        <title>Comparative Genomics Reveals Insights into the Divergent Evolution of Astigmatic Mites and Household Pest Adaptations.</title>
        <authorList>
            <person name="Xiong Q."/>
            <person name="Wan A.T.-Y."/>
            <person name="Liu X.-Y."/>
            <person name="Fung C.S.-H."/>
            <person name="Xiao X."/>
            <person name="Malainual N."/>
            <person name="Hou J."/>
            <person name="Wang L."/>
            <person name="Wang M."/>
            <person name="Yang K."/>
            <person name="Cui Y."/>
            <person name="Leung E."/>
            <person name="Nong W."/>
            <person name="Shin S.-K."/>
            <person name="Au S."/>
            <person name="Jeong K.Y."/>
            <person name="Chew F.T."/>
            <person name="Hui J."/>
            <person name="Leung T.F."/>
            <person name="Tungtrongchitr A."/>
            <person name="Zhong N."/>
            <person name="Liu Z."/>
            <person name="Tsui S."/>
        </authorList>
    </citation>
    <scope>NUCLEOTIDE SEQUENCE</scope>
    <source>
        <strain evidence="1">Derf</strain>
        <tissue evidence="1">Whole organism</tissue>
    </source>
</reference>
<dbReference type="Proteomes" id="UP000790347">
    <property type="component" value="Unassembled WGS sequence"/>
</dbReference>
<reference evidence="1" key="1">
    <citation type="submission" date="2013-05" db="EMBL/GenBank/DDBJ databases">
        <authorList>
            <person name="Yim A.K.Y."/>
            <person name="Chan T.F."/>
            <person name="Ji K.M."/>
            <person name="Liu X.Y."/>
            <person name="Zhou J.W."/>
            <person name="Li R.Q."/>
            <person name="Yang K.Y."/>
            <person name="Li J."/>
            <person name="Li M."/>
            <person name="Law P.T.W."/>
            <person name="Wu Y.L."/>
            <person name="Cai Z.L."/>
            <person name="Qin H."/>
            <person name="Bao Y."/>
            <person name="Leung R.K.K."/>
            <person name="Ng P.K.S."/>
            <person name="Zou J."/>
            <person name="Zhong X.J."/>
            <person name="Ran P.X."/>
            <person name="Zhong N.S."/>
            <person name="Liu Z.G."/>
            <person name="Tsui S.K.W."/>
        </authorList>
    </citation>
    <scope>NUCLEOTIDE SEQUENCE</scope>
    <source>
        <strain evidence="1">Derf</strain>
        <tissue evidence="1">Whole organism</tissue>
    </source>
</reference>
<protein>
    <submittedName>
        <fullName evidence="1">Uncharacterized protein</fullName>
    </submittedName>
</protein>
<evidence type="ECO:0000313" key="2">
    <source>
        <dbReference type="Proteomes" id="UP000790347"/>
    </source>
</evidence>
<comment type="caution">
    <text evidence="1">The sequence shown here is derived from an EMBL/GenBank/DDBJ whole genome shotgun (WGS) entry which is preliminary data.</text>
</comment>
<gene>
    <name evidence="1" type="ORF">DERF_006194</name>
</gene>
<proteinExistence type="predicted"/>
<organism evidence="1 2">
    <name type="scientific">Dermatophagoides farinae</name>
    <name type="common">American house dust mite</name>
    <dbReference type="NCBI Taxonomy" id="6954"/>
    <lineage>
        <taxon>Eukaryota</taxon>
        <taxon>Metazoa</taxon>
        <taxon>Ecdysozoa</taxon>
        <taxon>Arthropoda</taxon>
        <taxon>Chelicerata</taxon>
        <taxon>Arachnida</taxon>
        <taxon>Acari</taxon>
        <taxon>Acariformes</taxon>
        <taxon>Sarcoptiformes</taxon>
        <taxon>Astigmata</taxon>
        <taxon>Psoroptidia</taxon>
        <taxon>Analgoidea</taxon>
        <taxon>Pyroglyphidae</taxon>
        <taxon>Dermatophagoidinae</taxon>
        <taxon>Dermatophagoides</taxon>
    </lineage>
</organism>
<dbReference type="AlphaFoldDB" id="A0A922I7C1"/>
<evidence type="ECO:0000313" key="1">
    <source>
        <dbReference type="EMBL" id="KAH9522628.1"/>
    </source>
</evidence>
<name>A0A922I7C1_DERFA</name>
<sequence length="64" mass="7196">MNLFERQPPVVEIIESYESTSHTSSGNLKFFLYNKNDDGTPIMNGVGANSSYKLTKNRSLLLID</sequence>
<dbReference type="EMBL" id="ASGP02000002">
    <property type="protein sequence ID" value="KAH9522628.1"/>
    <property type="molecule type" value="Genomic_DNA"/>
</dbReference>